<evidence type="ECO:0000313" key="4">
    <source>
        <dbReference type="Proteomes" id="UP001597374"/>
    </source>
</evidence>
<dbReference type="NCBIfam" id="TIGR03435">
    <property type="entry name" value="Soli_TIGR03435"/>
    <property type="match status" value="1"/>
</dbReference>
<keyword evidence="1" id="KW-0732">Signal</keyword>
<dbReference type="InterPro" id="IPR036249">
    <property type="entry name" value="Thioredoxin-like_sf"/>
</dbReference>
<dbReference type="EMBL" id="JBHUIM010000001">
    <property type="protein sequence ID" value="MFD2246281.1"/>
    <property type="molecule type" value="Genomic_DNA"/>
</dbReference>
<sequence>MKTFLLSAILALSTAFTLKAQQLPAEATVGQATPDFKLQKIYNHTQKTATLKDFRDKLVILDFWATWCAPCIESFPKNAELQQHFGNKIQFLAITDEPAKRIDKFLEKRPVNIPVVLDEERVINNFFKHRSKPHYAVLDGNGVVLAITEEKYITKANIEKMLAGEPANLPVKKDMMEFDASKPLAAMADQSLFQSILLPYQQGAPSGGRTPTSGPFANRRIMLSNLDPITMLQTAYQWSPIRIDVQVQKEDKYDIDNESNRYTYELIVPAEAAGRKYKIMQQDLSRYFGLTANVEKRTTDVLLLTQSKKSKLKPSILTAESDFTYGGRGLTMVNNRIEEVRIFLEEQLQAVVVDETGLTQKYDLQLTWVNENPENIHKELAKYGLKLTPARREVDILVIRDQVQ</sequence>
<dbReference type="Pfam" id="PF00578">
    <property type="entry name" value="AhpC-TSA"/>
    <property type="match status" value="1"/>
</dbReference>
<proteinExistence type="predicted"/>
<evidence type="ECO:0000259" key="2">
    <source>
        <dbReference type="PROSITE" id="PS51352"/>
    </source>
</evidence>
<dbReference type="PANTHER" id="PTHR42852">
    <property type="entry name" value="THIOL:DISULFIDE INTERCHANGE PROTEIN DSBE"/>
    <property type="match status" value="1"/>
</dbReference>
<dbReference type="Gene3D" id="3.40.30.10">
    <property type="entry name" value="Glutaredoxin"/>
    <property type="match status" value="1"/>
</dbReference>
<dbReference type="InterPro" id="IPR013766">
    <property type="entry name" value="Thioredoxin_domain"/>
</dbReference>
<evidence type="ECO:0000313" key="3">
    <source>
        <dbReference type="EMBL" id="MFD2246281.1"/>
    </source>
</evidence>
<feature type="chain" id="PRO_5046873413" evidence="1">
    <location>
        <begin position="21"/>
        <end position="404"/>
    </location>
</feature>
<comment type="caution">
    <text evidence="3">The sequence shown here is derived from an EMBL/GenBank/DDBJ whole genome shotgun (WGS) entry which is preliminary data.</text>
</comment>
<dbReference type="Proteomes" id="UP001597374">
    <property type="component" value="Unassembled WGS sequence"/>
</dbReference>
<accession>A0ABW5CUZ4</accession>
<dbReference type="RefSeq" id="WP_250427975.1">
    <property type="nucleotide sequence ID" value="NZ_JALPRR010000001.1"/>
</dbReference>
<evidence type="ECO:0000256" key="1">
    <source>
        <dbReference type="SAM" id="SignalP"/>
    </source>
</evidence>
<reference evidence="4" key="1">
    <citation type="journal article" date="2019" name="Int. J. Syst. Evol. Microbiol.">
        <title>The Global Catalogue of Microorganisms (GCM) 10K type strain sequencing project: providing services to taxonomists for standard genome sequencing and annotation.</title>
        <authorList>
            <consortium name="The Broad Institute Genomics Platform"/>
            <consortium name="The Broad Institute Genome Sequencing Center for Infectious Disease"/>
            <person name="Wu L."/>
            <person name="Ma J."/>
        </authorList>
    </citation>
    <scope>NUCLEOTIDE SEQUENCE [LARGE SCALE GENOMIC DNA]</scope>
    <source>
        <strain evidence="4">CGMCC 4.1782</strain>
    </source>
</reference>
<keyword evidence="4" id="KW-1185">Reference proteome</keyword>
<name>A0ABW5CUZ4_9BACT</name>
<dbReference type="SUPFAM" id="SSF52833">
    <property type="entry name" value="Thioredoxin-like"/>
    <property type="match status" value="1"/>
</dbReference>
<dbReference type="InterPro" id="IPR017801">
    <property type="entry name" value="DUF3738"/>
</dbReference>
<feature type="signal peptide" evidence="1">
    <location>
        <begin position="1"/>
        <end position="20"/>
    </location>
</feature>
<dbReference type="PANTHER" id="PTHR42852:SF17">
    <property type="entry name" value="THIOREDOXIN-LIKE PROTEIN HI_1115"/>
    <property type="match status" value="1"/>
</dbReference>
<dbReference type="PROSITE" id="PS51352">
    <property type="entry name" value="THIOREDOXIN_2"/>
    <property type="match status" value="1"/>
</dbReference>
<dbReference type="InterPro" id="IPR000866">
    <property type="entry name" value="AhpC/TSA"/>
</dbReference>
<gene>
    <name evidence="3" type="ORF">ACFSKP_08445</name>
</gene>
<protein>
    <submittedName>
        <fullName evidence="3">TIGR03435 family protein</fullName>
    </submittedName>
</protein>
<dbReference type="InterPro" id="IPR050553">
    <property type="entry name" value="Thioredoxin_ResA/DsbE_sf"/>
</dbReference>
<feature type="domain" description="Thioredoxin" evidence="2">
    <location>
        <begin position="27"/>
        <end position="170"/>
    </location>
</feature>
<dbReference type="CDD" id="cd02966">
    <property type="entry name" value="TlpA_like_family"/>
    <property type="match status" value="1"/>
</dbReference>
<dbReference type="Pfam" id="PF12543">
    <property type="entry name" value="DUF3738"/>
    <property type="match status" value="1"/>
</dbReference>
<organism evidence="3 4">
    <name type="scientific">Pontibacter ruber</name>
    <dbReference type="NCBI Taxonomy" id="1343895"/>
    <lineage>
        <taxon>Bacteria</taxon>
        <taxon>Pseudomonadati</taxon>
        <taxon>Bacteroidota</taxon>
        <taxon>Cytophagia</taxon>
        <taxon>Cytophagales</taxon>
        <taxon>Hymenobacteraceae</taxon>
        <taxon>Pontibacter</taxon>
    </lineage>
</organism>